<sequence length="795" mass="86373">MAASFKKLVHWGAEVSMSDISPFGSPDRTADSMISTSSLEFVNSQLIAHGFTTSPGLSIDGIPNADLEKVVKCFLNMLSQRIEDMSRMEELATKIRTLNYDYERMKSMHAVAAERALSAEKEADFQKSRLGAANRTLQASEASHKQTSAELQRTRSALQGVRATSQNELRKKEKEIERLMERWSKLADSQGKLNATPSGIYCANVEIIEGSEHLGRGEDYLEVALEQAEQTREGLQVENLSLRKTVVSIYNEAQAMLYEARLITSNNVLEPSPPATVASLFPLHPPSYAKDQLSLVLSDIQACIAELSQPQESQADPAPSPEELEKLQGVITQLQSQLDTAKQETLSQTKETRELFDRFAQDHRVTSDRAQEISIELMTVPARDAEEDRLNKLKAELDEERRSYTEAAILLGRERAALEMERMKLADDKRSWQVEQMLAELPPTPQPVGSPPRREDPPVKLPKASPKKSPVKPIVVGKAGAGRKATKLSRQAHKVPIPAYETEVIPVPVHASSISMRPIGLGTSLLATSFQLPPPSPQTSLPTSPALPPSTDISDLPPLPQPQLTGLLTVPETPHQRPFPMAKPLANRMVHAYSPAKPSPLSRVAVLAESVTSPEQAEAGPSSISAASSLPPAESCEEMFPPVEPKQMSLAAELGVESSPEEVKEKKVRQTKAAPSRKPTATTSRKIHGIDTRKAPMVDKGKARVVMAPSARGKVPGVPEKENSKRTATSSRVASTPAIVINAQPVRKAIKAPATTSSAPSTTATKIIPSVSKSGPPRRVLVDNPTAPPAKARKS</sequence>
<gene>
    <name evidence="1" type="ORF">BDN72DRAFT_793676</name>
</gene>
<protein>
    <submittedName>
        <fullName evidence="1">Uncharacterized protein</fullName>
    </submittedName>
</protein>
<evidence type="ECO:0000313" key="2">
    <source>
        <dbReference type="Proteomes" id="UP000308600"/>
    </source>
</evidence>
<reference evidence="1 2" key="1">
    <citation type="journal article" date="2019" name="Nat. Ecol. Evol.">
        <title>Megaphylogeny resolves global patterns of mushroom evolution.</title>
        <authorList>
            <person name="Varga T."/>
            <person name="Krizsan K."/>
            <person name="Foldi C."/>
            <person name="Dima B."/>
            <person name="Sanchez-Garcia M."/>
            <person name="Sanchez-Ramirez S."/>
            <person name="Szollosi G.J."/>
            <person name="Szarkandi J.G."/>
            <person name="Papp V."/>
            <person name="Albert L."/>
            <person name="Andreopoulos W."/>
            <person name="Angelini C."/>
            <person name="Antonin V."/>
            <person name="Barry K.W."/>
            <person name="Bougher N.L."/>
            <person name="Buchanan P."/>
            <person name="Buyck B."/>
            <person name="Bense V."/>
            <person name="Catcheside P."/>
            <person name="Chovatia M."/>
            <person name="Cooper J."/>
            <person name="Damon W."/>
            <person name="Desjardin D."/>
            <person name="Finy P."/>
            <person name="Geml J."/>
            <person name="Haridas S."/>
            <person name="Hughes K."/>
            <person name="Justo A."/>
            <person name="Karasinski D."/>
            <person name="Kautmanova I."/>
            <person name="Kiss B."/>
            <person name="Kocsube S."/>
            <person name="Kotiranta H."/>
            <person name="LaButti K.M."/>
            <person name="Lechner B.E."/>
            <person name="Liimatainen K."/>
            <person name="Lipzen A."/>
            <person name="Lukacs Z."/>
            <person name="Mihaltcheva S."/>
            <person name="Morgado L.N."/>
            <person name="Niskanen T."/>
            <person name="Noordeloos M.E."/>
            <person name="Ohm R.A."/>
            <person name="Ortiz-Santana B."/>
            <person name="Ovrebo C."/>
            <person name="Racz N."/>
            <person name="Riley R."/>
            <person name="Savchenko A."/>
            <person name="Shiryaev A."/>
            <person name="Soop K."/>
            <person name="Spirin V."/>
            <person name="Szebenyi C."/>
            <person name="Tomsovsky M."/>
            <person name="Tulloss R.E."/>
            <person name="Uehling J."/>
            <person name="Grigoriev I.V."/>
            <person name="Vagvolgyi C."/>
            <person name="Papp T."/>
            <person name="Martin F.M."/>
            <person name="Miettinen O."/>
            <person name="Hibbett D.S."/>
            <person name="Nagy L.G."/>
        </authorList>
    </citation>
    <scope>NUCLEOTIDE SEQUENCE [LARGE SCALE GENOMIC DNA]</scope>
    <source>
        <strain evidence="1 2">NL-1719</strain>
    </source>
</reference>
<evidence type="ECO:0000313" key="1">
    <source>
        <dbReference type="EMBL" id="TFK71675.1"/>
    </source>
</evidence>
<keyword evidence="2" id="KW-1185">Reference proteome</keyword>
<accession>A0ACD3B1M0</accession>
<organism evidence="1 2">
    <name type="scientific">Pluteus cervinus</name>
    <dbReference type="NCBI Taxonomy" id="181527"/>
    <lineage>
        <taxon>Eukaryota</taxon>
        <taxon>Fungi</taxon>
        <taxon>Dikarya</taxon>
        <taxon>Basidiomycota</taxon>
        <taxon>Agaricomycotina</taxon>
        <taxon>Agaricomycetes</taxon>
        <taxon>Agaricomycetidae</taxon>
        <taxon>Agaricales</taxon>
        <taxon>Pluteineae</taxon>
        <taxon>Pluteaceae</taxon>
        <taxon>Pluteus</taxon>
    </lineage>
</organism>
<proteinExistence type="predicted"/>
<dbReference type="EMBL" id="ML208295">
    <property type="protein sequence ID" value="TFK71675.1"/>
    <property type="molecule type" value="Genomic_DNA"/>
</dbReference>
<name>A0ACD3B1M0_9AGAR</name>
<dbReference type="Proteomes" id="UP000308600">
    <property type="component" value="Unassembled WGS sequence"/>
</dbReference>